<dbReference type="EMBL" id="CAOQHR010000008">
    <property type="protein sequence ID" value="CAI6338571.1"/>
    <property type="molecule type" value="Genomic_DNA"/>
</dbReference>
<keyword evidence="2" id="KW-0812">Transmembrane</keyword>
<dbReference type="Proteomes" id="UP001152607">
    <property type="component" value="Unassembled WGS sequence"/>
</dbReference>
<protein>
    <submittedName>
        <fullName evidence="3">Uncharacterized protein</fullName>
    </submittedName>
</protein>
<proteinExistence type="predicted"/>
<evidence type="ECO:0000313" key="3">
    <source>
        <dbReference type="EMBL" id="CAI6338571.1"/>
    </source>
</evidence>
<organism evidence="3 4">
    <name type="scientific">Periconia digitata</name>
    <dbReference type="NCBI Taxonomy" id="1303443"/>
    <lineage>
        <taxon>Eukaryota</taxon>
        <taxon>Fungi</taxon>
        <taxon>Dikarya</taxon>
        <taxon>Ascomycota</taxon>
        <taxon>Pezizomycotina</taxon>
        <taxon>Dothideomycetes</taxon>
        <taxon>Pleosporomycetidae</taxon>
        <taxon>Pleosporales</taxon>
        <taxon>Massarineae</taxon>
        <taxon>Periconiaceae</taxon>
        <taxon>Periconia</taxon>
    </lineage>
</organism>
<keyword evidence="2" id="KW-1133">Transmembrane helix</keyword>
<keyword evidence="2" id="KW-0472">Membrane</keyword>
<comment type="caution">
    <text evidence="3">The sequence shown here is derived from an EMBL/GenBank/DDBJ whole genome shotgun (WGS) entry which is preliminary data.</text>
</comment>
<evidence type="ECO:0000313" key="4">
    <source>
        <dbReference type="Proteomes" id="UP001152607"/>
    </source>
</evidence>
<gene>
    <name evidence="3" type="ORF">PDIGIT_LOCUS11701</name>
</gene>
<feature type="region of interest" description="Disordered" evidence="1">
    <location>
        <begin position="81"/>
        <end position="105"/>
    </location>
</feature>
<evidence type="ECO:0000256" key="1">
    <source>
        <dbReference type="SAM" id="MobiDB-lite"/>
    </source>
</evidence>
<evidence type="ECO:0000256" key="2">
    <source>
        <dbReference type="SAM" id="Phobius"/>
    </source>
</evidence>
<dbReference type="AlphaFoldDB" id="A0A9W4XUW7"/>
<feature type="transmembrane region" description="Helical" evidence="2">
    <location>
        <begin position="39"/>
        <end position="69"/>
    </location>
</feature>
<sequence>MKRWSSGGSGKKHEDSCGKRAAKALPSLSALWTNGGSRAAIFATATAISMMASGNVFALGFSTALGICGCSMEPPRRSRACPNRFHPARNRTWSTTGGRQIGIGEGQVSSQIGGTLTGRMRCKSGNH</sequence>
<keyword evidence="4" id="KW-1185">Reference proteome</keyword>
<accession>A0A9W4XUW7</accession>
<reference evidence="3" key="1">
    <citation type="submission" date="2023-01" db="EMBL/GenBank/DDBJ databases">
        <authorList>
            <person name="Van Ghelder C."/>
            <person name="Rancurel C."/>
        </authorList>
    </citation>
    <scope>NUCLEOTIDE SEQUENCE</scope>
    <source>
        <strain evidence="3">CNCM I-4278</strain>
    </source>
</reference>
<name>A0A9W4XUW7_9PLEO</name>